<dbReference type="EMBL" id="BAABAB010000014">
    <property type="protein sequence ID" value="GAA3618287.1"/>
    <property type="molecule type" value="Genomic_DNA"/>
</dbReference>
<dbReference type="Pfam" id="PF01478">
    <property type="entry name" value="Peptidase_A24"/>
    <property type="match status" value="1"/>
</dbReference>
<evidence type="ECO:0000256" key="2">
    <source>
        <dbReference type="SAM" id="MobiDB-lite"/>
    </source>
</evidence>
<proteinExistence type="inferred from homology"/>
<dbReference type="InterPro" id="IPR000045">
    <property type="entry name" value="Prepilin_IV_endopep_pep"/>
</dbReference>
<feature type="region of interest" description="Disordered" evidence="2">
    <location>
        <begin position="1"/>
        <end position="25"/>
    </location>
</feature>
<protein>
    <recommendedName>
        <fullName evidence="4">Prepilin type IV endopeptidase peptidase domain-containing protein</fullName>
    </recommendedName>
</protein>
<accession>A0ABP6ZS22</accession>
<sequence>MAGSRTPRERRSRPADPARPDEPVSGPWVALLPAAATAVLTGLAAGPILRRMPEPPAGEPDVDRKLPYAALADGRFALGCALVALALGWTSWALLPPRAQPPWVVLASVGTILALVDLRTTWLPLRLTRIGWLAMLLAVLLVAGLAADPAIAARGLVGGFAAGALYAIVWAVSRGGFGFGDVRFALLIGAAAGTVSWPLLIWALFLGSVLGGVIGLVLLARGRRQGFPYAPAMLLGCYLALAVLTLG</sequence>
<keyword evidence="3" id="KW-0812">Transmembrane</keyword>
<evidence type="ECO:0000256" key="1">
    <source>
        <dbReference type="ARBA" id="ARBA00005801"/>
    </source>
</evidence>
<evidence type="ECO:0000256" key="3">
    <source>
        <dbReference type="SAM" id="Phobius"/>
    </source>
</evidence>
<feature type="transmembrane region" description="Helical" evidence="3">
    <location>
        <begin position="229"/>
        <end position="246"/>
    </location>
</feature>
<feature type="transmembrane region" description="Helical" evidence="3">
    <location>
        <begin position="130"/>
        <end position="147"/>
    </location>
</feature>
<evidence type="ECO:0000259" key="4">
    <source>
        <dbReference type="Pfam" id="PF01478"/>
    </source>
</evidence>
<gene>
    <name evidence="5" type="ORF">GCM10022236_20740</name>
</gene>
<name>A0ABP6ZS22_9ACTN</name>
<feature type="transmembrane region" description="Helical" evidence="3">
    <location>
        <begin position="184"/>
        <end position="217"/>
    </location>
</feature>
<reference evidence="6" key="1">
    <citation type="journal article" date="2019" name="Int. J. Syst. Evol. Microbiol.">
        <title>The Global Catalogue of Microorganisms (GCM) 10K type strain sequencing project: providing services to taxonomists for standard genome sequencing and annotation.</title>
        <authorList>
            <consortium name="The Broad Institute Genomics Platform"/>
            <consortium name="The Broad Institute Genome Sequencing Center for Infectious Disease"/>
            <person name="Wu L."/>
            <person name="Ma J."/>
        </authorList>
    </citation>
    <scope>NUCLEOTIDE SEQUENCE [LARGE SCALE GENOMIC DNA]</scope>
    <source>
        <strain evidence="6">JCM 16929</strain>
    </source>
</reference>
<dbReference type="InterPro" id="IPR050882">
    <property type="entry name" value="Prepilin_peptidase/N-MTase"/>
</dbReference>
<organism evidence="5 6">
    <name type="scientific">Microlunatus ginsengisoli</name>
    <dbReference type="NCBI Taxonomy" id="363863"/>
    <lineage>
        <taxon>Bacteria</taxon>
        <taxon>Bacillati</taxon>
        <taxon>Actinomycetota</taxon>
        <taxon>Actinomycetes</taxon>
        <taxon>Propionibacteriales</taxon>
        <taxon>Propionibacteriaceae</taxon>
        <taxon>Microlunatus</taxon>
    </lineage>
</organism>
<keyword evidence="3" id="KW-0472">Membrane</keyword>
<evidence type="ECO:0000313" key="6">
    <source>
        <dbReference type="Proteomes" id="UP001501490"/>
    </source>
</evidence>
<dbReference type="PANTHER" id="PTHR30487:SF0">
    <property type="entry name" value="PREPILIN LEADER PEPTIDASE_N-METHYLTRANSFERASE-RELATED"/>
    <property type="match status" value="1"/>
</dbReference>
<feature type="transmembrane region" description="Helical" evidence="3">
    <location>
        <begin position="153"/>
        <end position="172"/>
    </location>
</feature>
<keyword evidence="6" id="KW-1185">Reference proteome</keyword>
<feature type="transmembrane region" description="Helical" evidence="3">
    <location>
        <begin position="76"/>
        <end position="95"/>
    </location>
</feature>
<dbReference type="Proteomes" id="UP001501490">
    <property type="component" value="Unassembled WGS sequence"/>
</dbReference>
<feature type="compositionally biased region" description="Basic and acidic residues" evidence="2">
    <location>
        <begin position="1"/>
        <end position="22"/>
    </location>
</feature>
<keyword evidence="3" id="KW-1133">Transmembrane helix</keyword>
<feature type="domain" description="Prepilin type IV endopeptidase peptidase" evidence="4">
    <location>
        <begin position="105"/>
        <end position="216"/>
    </location>
</feature>
<dbReference type="PANTHER" id="PTHR30487">
    <property type="entry name" value="TYPE 4 PREPILIN-LIKE PROTEINS LEADER PEPTIDE-PROCESSING ENZYME"/>
    <property type="match status" value="1"/>
</dbReference>
<evidence type="ECO:0000313" key="5">
    <source>
        <dbReference type="EMBL" id="GAA3618287.1"/>
    </source>
</evidence>
<comment type="caution">
    <text evidence="5">The sequence shown here is derived from an EMBL/GenBank/DDBJ whole genome shotgun (WGS) entry which is preliminary data.</text>
</comment>
<comment type="similarity">
    <text evidence="1">Belongs to the peptidase A24 family.</text>
</comment>